<feature type="region of interest" description="Disordered" evidence="1">
    <location>
        <begin position="454"/>
        <end position="490"/>
    </location>
</feature>
<feature type="region of interest" description="Disordered" evidence="1">
    <location>
        <begin position="1"/>
        <end position="47"/>
    </location>
</feature>
<dbReference type="PANTHER" id="PTHR36681">
    <property type="entry name" value="NUCLEAR GTPASE, GERMINAL CENTER-ASSOCIATED, TANDEM DUPLICATE 3"/>
    <property type="match status" value="1"/>
</dbReference>
<evidence type="ECO:0000256" key="1">
    <source>
        <dbReference type="SAM" id="MobiDB-lite"/>
    </source>
</evidence>
<dbReference type="InterPro" id="IPR045063">
    <property type="entry name" value="Dynamin_N"/>
</dbReference>
<feature type="compositionally biased region" description="Polar residues" evidence="1">
    <location>
        <begin position="975"/>
        <end position="988"/>
    </location>
</feature>
<dbReference type="EMBL" id="JABEXW010001206">
    <property type="protein sequence ID" value="KAF4945902.1"/>
    <property type="molecule type" value="Genomic_DNA"/>
</dbReference>
<dbReference type="PANTHER" id="PTHR36681:SF3">
    <property type="entry name" value="NUCLEAR GTPASE, GERMINAL CENTER-ASSOCIATED, TANDEM DUPLICATE 3"/>
    <property type="match status" value="1"/>
</dbReference>
<comment type="caution">
    <text evidence="3">The sequence shown here is derived from an EMBL/GenBank/DDBJ whole genome shotgun (WGS) entry which is preliminary data.</text>
</comment>
<feature type="compositionally biased region" description="Basic and acidic residues" evidence="1">
    <location>
        <begin position="454"/>
        <end position="468"/>
    </location>
</feature>
<keyword evidence="4" id="KW-1185">Reference proteome</keyword>
<feature type="region of interest" description="Disordered" evidence="1">
    <location>
        <begin position="973"/>
        <end position="1022"/>
    </location>
</feature>
<evidence type="ECO:0000313" key="3">
    <source>
        <dbReference type="EMBL" id="KAF4945902.1"/>
    </source>
</evidence>
<dbReference type="Proteomes" id="UP000622797">
    <property type="component" value="Unassembled WGS sequence"/>
</dbReference>
<dbReference type="SUPFAM" id="SSF52540">
    <property type="entry name" value="P-loop containing nucleoside triphosphate hydrolases"/>
    <property type="match status" value="1"/>
</dbReference>
<name>A0A8H4WPX3_9HYPO</name>
<dbReference type="InterPro" id="IPR027417">
    <property type="entry name" value="P-loop_NTPase"/>
</dbReference>
<gene>
    <name evidence="3" type="ORF">FSARC_14330</name>
</gene>
<feature type="domain" description="Dynamin N-terminal" evidence="2">
    <location>
        <begin position="128"/>
        <end position="383"/>
    </location>
</feature>
<reference evidence="3" key="1">
    <citation type="journal article" date="2020" name="BMC Genomics">
        <title>Correction to: Identification and distribution of gene clusters required for synthesis of sphingolipid metabolism inhibitors in diverse species of the filamentous fungus Fusarium.</title>
        <authorList>
            <person name="Kim H.S."/>
            <person name="Lohmar J.M."/>
            <person name="Busman M."/>
            <person name="Brown D.W."/>
            <person name="Naumann T.A."/>
            <person name="Divon H.H."/>
            <person name="Lysoe E."/>
            <person name="Uhlig S."/>
            <person name="Proctor R.H."/>
        </authorList>
    </citation>
    <scope>NUCLEOTIDE SEQUENCE</scope>
    <source>
        <strain evidence="3">NRRL 20472</strain>
    </source>
</reference>
<sequence length="1022" mass="116593">MDSDLSCPFQKRVKRELPPDLPPNPDAVSPKRQAGEHHGVASEPPKFPWTTCDNKGELERLKIKEDAVKIAEENCTKVRKALESTIRKIQKDARSNNSAAIGQAMIQQWLEEHDQLRDKDQNLEILVGVEGPTGAGKSSLLASLLRIPDLFPSGHTGATTACVGKVSWNWDSDYESPFRAKITFRKKADIEATLESLLRDFQCLSDLPAELDHDDSEEETIMQYRVGHEMTMVECVWALTKEDVQRAVKERTDRHSFRGVVQWILARNPEALRYLQDGVEEFRESKKEKLRQKVTPFLTSKVAKHGTGRRFAVWPLVEDVHMYVKSDILKSGMTLVDLPGCGDSAASRSQVARKFSHRLDVRIVVSPISRAAHEKNTQELMQSGFDEAQMKIRGKYDGHGFGIILSHADILDFKSYITGSDKLGEDSQIIEKLKDLEALRGKRAELEKSIKKLERGTEKANAESEKSQRAYSKAMKKMNTNTGDKPDPNHIEKLQQRITHSSEVHEKGKRKLEKTQARALRVEQEKFNVDNWLHEIAYQDRNRVVQQKIQANYAARQKELNQTSREGAIPPRRTHSVPIFPVNAMAFWRFEDSPDRKSPMVGYTTRLSTGIPAVEKWLHEATLSKREKHLDEMLGGYQSLLDSMKIYSQEKGQDANFGITSTSVKNVLDPVHREFSISLCMQLTTASMNIDSLNPLANRVMAANGFRQEAYDIATKWRFIDPNNRRKDKMMHWKTYEANMARGGGEYTPRSNPGMTYTWMKDLAAPMLRLISSDWDEAMNHELMEIQQPITEAFEKEWQGYQEKLRKAIRNNLPALELSFNSLFLIMANSERVSRNKVHQILDDLSKISSGVNFDAAEFLTRRMEPTFATGLQISLKAKRLHHVESAVKTNSMTICDPMLNSLENKLKARTRKAQGQLTHIAHEAIDGVKRQVSHLLDNLMNNYPVDNGLRETKIELQKEVRALLDEWEQHWRQQEANSEQATRSSLNIPEGEGEDEDANQEDDADEDEEDLEALFEDDEIA</sequence>
<evidence type="ECO:0000259" key="2">
    <source>
        <dbReference type="Pfam" id="PF00350"/>
    </source>
</evidence>
<evidence type="ECO:0000313" key="4">
    <source>
        <dbReference type="Proteomes" id="UP000622797"/>
    </source>
</evidence>
<feature type="compositionally biased region" description="Acidic residues" evidence="1">
    <location>
        <begin position="992"/>
        <end position="1022"/>
    </location>
</feature>
<dbReference type="Gene3D" id="3.40.50.300">
    <property type="entry name" value="P-loop containing nucleotide triphosphate hydrolases"/>
    <property type="match status" value="1"/>
</dbReference>
<dbReference type="OrthoDB" id="3598281at2759"/>
<accession>A0A8H4WPX3</accession>
<reference evidence="3" key="2">
    <citation type="submission" date="2020-05" db="EMBL/GenBank/DDBJ databases">
        <authorList>
            <person name="Kim H.-S."/>
            <person name="Proctor R.H."/>
            <person name="Brown D.W."/>
        </authorList>
    </citation>
    <scope>NUCLEOTIDE SEQUENCE</scope>
    <source>
        <strain evidence="3">NRRL 20472</strain>
    </source>
</reference>
<proteinExistence type="predicted"/>
<protein>
    <recommendedName>
        <fullName evidence="2">Dynamin N-terminal domain-containing protein</fullName>
    </recommendedName>
</protein>
<dbReference type="AlphaFoldDB" id="A0A8H4WPX3"/>
<dbReference type="Pfam" id="PF00350">
    <property type="entry name" value="Dynamin_N"/>
    <property type="match status" value="1"/>
</dbReference>
<organism evidence="3 4">
    <name type="scientific">Fusarium sarcochroum</name>
    <dbReference type="NCBI Taxonomy" id="1208366"/>
    <lineage>
        <taxon>Eukaryota</taxon>
        <taxon>Fungi</taxon>
        <taxon>Dikarya</taxon>
        <taxon>Ascomycota</taxon>
        <taxon>Pezizomycotina</taxon>
        <taxon>Sordariomycetes</taxon>
        <taxon>Hypocreomycetidae</taxon>
        <taxon>Hypocreales</taxon>
        <taxon>Nectriaceae</taxon>
        <taxon>Fusarium</taxon>
        <taxon>Fusarium lateritium species complex</taxon>
    </lineage>
</organism>